<dbReference type="GO" id="GO:0016747">
    <property type="term" value="F:acyltransferase activity, transferring groups other than amino-acyl groups"/>
    <property type="evidence" value="ECO:0007669"/>
    <property type="project" value="InterPro"/>
</dbReference>
<dbReference type="GO" id="GO:0016020">
    <property type="term" value="C:membrane"/>
    <property type="evidence" value="ECO:0007669"/>
    <property type="project" value="TreeGrafter"/>
</dbReference>
<evidence type="ECO:0000259" key="4">
    <source>
        <dbReference type="Pfam" id="PF19040"/>
    </source>
</evidence>
<feature type="transmembrane region" description="Helical" evidence="2">
    <location>
        <begin position="206"/>
        <end position="222"/>
    </location>
</feature>
<feature type="domain" description="SGNH" evidence="4">
    <location>
        <begin position="507"/>
        <end position="732"/>
    </location>
</feature>
<feature type="transmembrane region" description="Helical" evidence="2">
    <location>
        <begin position="93"/>
        <end position="114"/>
    </location>
</feature>
<keyword evidence="2" id="KW-0472">Membrane</keyword>
<feature type="transmembrane region" description="Helical" evidence="2">
    <location>
        <begin position="291"/>
        <end position="310"/>
    </location>
</feature>
<evidence type="ECO:0000256" key="2">
    <source>
        <dbReference type="SAM" id="Phobius"/>
    </source>
</evidence>
<feature type="compositionally biased region" description="Low complexity" evidence="1">
    <location>
        <begin position="46"/>
        <end position="65"/>
    </location>
</feature>
<dbReference type="AlphaFoldDB" id="A0A495XSZ1"/>
<comment type="caution">
    <text evidence="5">The sequence shown here is derived from an EMBL/GenBank/DDBJ whole genome shotgun (WGS) entry which is preliminary data.</text>
</comment>
<feature type="region of interest" description="Disordered" evidence="1">
    <location>
        <begin position="46"/>
        <end position="66"/>
    </location>
</feature>
<feature type="transmembrane region" description="Helical" evidence="2">
    <location>
        <begin position="70"/>
        <end position="87"/>
    </location>
</feature>
<dbReference type="Pfam" id="PF01757">
    <property type="entry name" value="Acyl_transf_3"/>
    <property type="match status" value="1"/>
</dbReference>
<dbReference type="InterPro" id="IPR043968">
    <property type="entry name" value="SGNH"/>
</dbReference>
<feature type="transmembrane region" description="Helical" evidence="2">
    <location>
        <begin position="234"/>
        <end position="253"/>
    </location>
</feature>
<name>A0A495XSZ1_9MICO</name>
<dbReference type="Pfam" id="PF19040">
    <property type="entry name" value="SGNH"/>
    <property type="match status" value="1"/>
</dbReference>
<keyword evidence="2" id="KW-1133">Transmembrane helix</keyword>
<dbReference type="GO" id="GO:0009103">
    <property type="term" value="P:lipopolysaccharide biosynthetic process"/>
    <property type="evidence" value="ECO:0007669"/>
    <property type="project" value="TreeGrafter"/>
</dbReference>
<sequence length="746" mass="80074">MRRGAAAGRRVTVAILFTVLGTRTRTITAWSAPLVTTDGTATVVTGAPGGAATRSTASTRSAGSGPRKDVQALRAVAVAIVVLYHFWPARLTGGYVGVDVFFVISGYLITTHLLHRPIDGTRALLEFWARRVRRLIPAATLVLVVTLAASLVWLPQTVLARISQEVIASAVYAENWLLALTSTDYLATDQLHSPTQHYWSLSVEEQFYIVWPVLLGVAFLVSRRLGRAFRFPPLAVVGTITLASLGFSAWFTGEDPAQAYFVSTTRVWELGVGATLAAALHAGLRLRSNGVRLALVWGGLAGILWSAWTFTAATPFPGVAALVPTLGTAAVIAASSDGLRGGPYPLWSWRPVQWLGDVSYSVYLWHWPAVVIAPFALGTDRVTWVHKLVIIAGVLVVSALSKRWVEDLMRFTPRIARSTRRSFVLLAACLAVSIGFGGISLWQVNRSTAQAQAVVIDSSAPCVGADYLRTASCAGRQVELLTEPVRAADDKPEVYADDCWNNRPFTRRKVCSYGPADATTTVALYGNSHAGQWAPPILAEAKAKGWRVDTYIASECYSVDVTVSFSTTALQDNCSAFNRWARDRITKGRYDLVVMSDRTLQPLAGVSAARKTAVAQASYSRVMKTFTAAGSAVLVIRDTPGAAQSVPDCVARYRENLGRCATSTTFNGTAGLEPDPLSDAAEAMAGGMVSRLDVTDLLCRDGSCPAVLGGLITYFDHGHMTRTFSLTLLPEVSRAMTAALAGRTGS</sequence>
<feature type="transmembrane region" description="Helical" evidence="2">
    <location>
        <begin position="384"/>
        <end position="401"/>
    </location>
</feature>
<reference evidence="5 6" key="1">
    <citation type="submission" date="2018-10" db="EMBL/GenBank/DDBJ databases">
        <title>Sequencing the genomes of 1000 actinobacteria strains.</title>
        <authorList>
            <person name="Klenk H.-P."/>
        </authorList>
    </citation>
    <scope>NUCLEOTIDE SEQUENCE [LARGE SCALE GENOMIC DNA]</scope>
    <source>
        <strain evidence="5 6">DSM 44267</strain>
    </source>
</reference>
<protein>
    <submittedName>
        <fullName evidence="5">Peptidoglycan/LPS O-acetylase OafA/YrhL</fullName>
    </submittedName>
</protein>
<feature type="transmembrane region" description="Helical" evidence="2">
    <location>
        <begin position="422"/>
        <end position="442"/>
    </location>
</feature>
<gene>
    <name evidence="5" type="ORF">DFJ68_0697</name>
</gene>
<dbReference type="InterPro" id="IPR002656">
    <property type="entry name" value="Acyl_transf_3_dom"/>
</dbReference>
<dbReference type="EMBL" id="RBXT01000001">
    <property type="protein sequence ID" value="RKT77277.1"/>
    <property type="molecule type" value="Genomic_DNA"/>
</dbReference>
<feature type="domain" description="Acyltransferase 3" evidence="3">
    <location>
        <begin position="70"/>
        <end position="400"/>
    </location>
</feature>
<feature type="transmembrane region" description="Helical" evidence="2">
    <location>
        <begin position="135"/>
        <end position="154"/>
    </location>
</feature>
<proteinExistence type="predicted"/>
<dbReference type="PANTHER" id="PTHR23028:SF53">
    <property type="entry name" value="ACYL_TRANSF_3 DOMAIN-CONTAINING PROTEIN"/>
    <property type="match status" value="1"/>
</dbReference>
<evidence type="ECO:0000256" key="1">
    <source>
        <dbReference type="SAM" id="MobiDB-lite"/>
    </source>
</evidence>
<evidence type="ECO:0000259" key="3">
    <source>
        <dbReference type="Pfam" id="PF01757"/>
    </source>
</evidence>
<keyword evidence="2" id="KW-0812">Transmembrane</keyword>
<accession>A0A495XSZ1</accession>
<evidence type="ECO:0000313" key="6">
    <source>
        <dbReference type="Proteomes" id="UP000278440"/>
    </source>
</evidence>
<feature type="transmembrane region" description="Helical" evidence="2">
    <location>
        <begin position="265"/>
        <end position="284"/>
    </location>
</feature>
<keyword evidence="6" id="KW-1185">Reference proteome</keyword>
<organism evidence="5 6">
    <name type="scientific">Terracoccus luteus</name>
    <dbReference type="NCBI Taxonomy" id="53356"/>
    <lineage>
        <taxon>Bacteria</taxon>
        <taxon>Bacillati</taxon>
        <taxon>Actinomycetota</taxon>
        <taxon>Actinomycetes</taxon>
        <taxon>Micrococcales</taxon>
        <taxon>Intrasporangiaceae</taxon>
        <taxon>Terracoccus</taxon>
    </lineage>
</organism>
<dbReference type="PANTHER" id="PTHR23028">
    <property type="entry name" value="ACETYLTRANSFERASE"/>
    <property type="match status" value="1"/>
</dbReference>
<dbReference type="Proteomes" id="UP000278440">
    <property type="component" value="Unassembled WGS sequence"/>
</dbReference>
<evidence type="ECO:0000313" key="5">
    <source>
        <dbReference type="EMBL" id="RKT77277.1"/>
    </source>
</evidence>
<dbReference type="InterPro" id="IPR050879">
    <property type="entry name" value="Acyltransferase_3"/>
</dbReference>